<gene>
    <name evidence="2" type="ORF">SEMRO_817_G206870.1</name>
</gene>
<name>A0A9N8E903_9STRA</name>
<evidence type="ECO:0000313" key="2">
    <source>
        <dbReference type="EMBL" id="CAB9516952.1"/>
    </source>
</evidence>
<sequence length="284" mass="30096">MSDIPQTESLRELLNSPGFQMLSEQDQSRIAVLFAMEDLETARVVAGNNVAGNLTNVASVNTMGNINGNQTMAPNNHGVSAPVAPSLRAQDFVTAVVTSPNFLKLSKDQQDRLISCGIALQLQDIAPAAPRLLANGQLSPHPLLHPNSPVDNTASGFATGNTAIGKGETATSHGATALSNTPTATTAPSAHNNTMNNPDKPSNQDSPVDKAPSGSFVSPEVWKALHPSLRAKYLRGAFILETATRKEEAIRAMAKRKMESNLGIAKDAIESMHGVAQDRTFRNV</sequence>
<feature type="region of interest" description="Disordered" evidence="1">
    <location>
        <begin position="143"/>
        <end position="215"/>
    </location>
</feature>
<proteinExistence type="predicted"/>
<protein>
    <submittedName>
        <fullName evidence="2">Uncharacterized protein</fullName>
    </submittedName>
</protein>
<evidence type="ECO:0000256" key="1">
    <source>
        <dbReference type="SAM" id="MobiDB-lite"/>
    </source>
</evidence>
<feature type="compositionally biased region" description="Polar residues" evidence="1">
    <location>
        <begin position="195"/>
        <end position="206"/>
    </location>
</feature>
<dbReference type="Proteomes" id="UP001153069">
    <property type="component" value="Unassembled WGS sequence"/>
</dbReference>
<organism evidence="2 3">
    <name type="scientific">Seminavis robusta</name>
    <dbReference type="NCBI Taxonomy" id="568900"/>
    <lineage>
        <taxon>Eukaryota</taxon>
        <taxon>Sar</taxon>
        <taxon>Stramenopiles</taxon>
        <taxon>Ochrophyta</taxon>
        <taxon>Bacillariophyta</taxon>
        <taxon>Bacillariophyceae</taxon>
        <taxon>Bacillariophycidae</taxon>
        <taxon>Naviculales</taxon>
        <taxon>Naviculaceae</taxon>
        <taxon>Seminavis</taxon>
    </lineage>
</organism>
<dbReference type="AlphaFoldDB" id="A0A9N8E903"/>
<feature type="compositionally biased region" description="Polar residues" evidence="1">
    <location>
        <begin position="150"/>
        <end position="162"/>
    </location>
</feature>
<feature type="compositionally biased region" description="Low complexity" evidence="1">
    <location>
        <begin position="175"/>
        <end position="194"/>
    </location>
</feature>
<reference evidence="2" key="1">
    <citation type="submission" date="2020-06" db="EMBL/GenBank/DDBJ databases">
        <authorList>
            <consortium name="Plant Systems Biology data submission"/>
        </authorList>
    </citation>
    <scope>NUCLEOTIDE SEQUENCE</scope>
    <source>
        <strain evidence="2">D6</strain>
    </source>
</reference>
<dbReference type="EMBL" id="CAICTM010000816">
    <property type="protein sequence ID" value="CAB9516952.1"/>
    <property type="molecule type" value="Genomic_DNA"/>
</dbReference>
<evidence type="ECO:0000313" key="3">
    <source>
        <dbReference type="Proteomes" id="UP001153069"/>
    </source>
</evidence>
<accession>A0A9N8E903</accession>
<comment type="caution">
    <text evidence="2">The sequence shown here is derived from an EMBL/GenBank/DDBJ whole genome shotgun (WGS) entry which is preliminary data.</text>
</comment>
<keyword evidence="3" id="KW-1185">Reference proteome</keyword>